<evidence type="ECO:0000256" key="2">
    <source>
        <dbReference type="SAM" id="SignalP"/>
    </source>
</evidence>
<dbReference type="PROSITE" id="PS00497">
    <property type="entry name" value="TYROSINASE_1"/>
    <property type="match status" value="1"/>
</dbReference>
<evidence type="ECO:0000256" key="1">
    <source>
        <dbReference type="ARBA" id="ARBA00022723"/>
    </source>
</evidence>
<feature type="domain" description="Tyrosinase copper-binding" evidence="4">
    <location>
        <begin position="345"/>
        <end position="356"/>
    </location>
</feature>
<reference evidence="5" key="1">
    <citation type="journal article" date="2020" name="Stud. Mycol.">
        <title>101 Dothideomycetes genomes: a test case for predicting lifestyles and emergence of pathogens.</title>
        <authorList>
            <person name="Haridas S."/>
            <person name="Albert R."/>
            <person name="Binder M."/>
            <person name="Bloem J."/>
            <person name="Labutti K."/>
            <person name="Salamov A."/>
            <person name="Andreopoulos B."/>
            <person name="Baker S."/>
            <person name="Barry K."/>
            <person name="Bills G."/>
            <person name="Bluhm B."/>
            <person name="Cannon C."/>
            <person name="Castanera R."/>
            <person name="Culley D."/>
            <person name="Daum C."/>
            <person name="Ezra D."/>
            <person name="Gonzalez J."/>
            <person name="Henrissat B."/>
            <person name="Kuo A."/>
            <person name="Liang C."/>
            <person name="Lipzen A."/>
            <person name="Lutzoni F."/>
            <person name="Magnuson J."/>
            <person name="Mondo S."/>
            <person name="Nolan M."/>
            <person name="Ohm R."/>
            <person name="Pangilinan J."/>
            <person name="Park H.-J."/>
            <person name="Ramirez L."/>
            <person name="Alfaro M."/>
            <person name="Sun H."/>
            <person name="Tritt A."/>
            <person name="Yoshinaga Y."/>
            <person name="Zwiers L.-H."/>
            <person name="Turgeon B."/>
            <person name="Goodwin S."/>
            <person name="Spatafora J."/>
            <person name="Crous P."/>
            <person name="Grigoriev I."/>
        </authorList>
    </citation>
    <scope>NUCLEOTIDE SEQUENCE</scope>
    <source>
        <strain evidence="5">CBS 279.74</strain>
    </source>
</reference>
<dbReference type="PANTHER" id="PTHR11474:SF116">
    <property type="entry name" value="TYROSINASE"/>
    <property type="match status" value="1"/>
</dbReference>
<feature type="chain" id="PRO_5026185484" evidence="2">
    <location>
        <begin position="20"/>
        <end position="425"/>
    </location>
</feature>
<feature type="signal peptide" evidence="2">
    <location>
        <begin position="1"/>
        <end position="19"/>
    </location>
</feature>
<dbReference type="EMBL" id="MU005771">
    <property type="protein sequence ID" value="KAF2708625.1"/>
    <property type="molecule type" value="Genomic_DNA"/>
</dbReference>
<dbReference type="Proteomes" id="UP000799428">
    <property type="component" value="Unassembled WGS sequence"/>
</dbReference>
<evidence type="ECO:0000313" key="6">
    <source>
        <dbReference type="Proteomes" id="UP000799428"/>
    </source>
</evidence>
<evidence type="ECO:0000259" key="4">
    <source>
        <dbReference type="PROSITE" id="PS00498"/>
    </source>
</evidence>
<keyword evidence="1" id="KW-0479">Metal-binding</keyword>
<dbReference type="OrthoDB" id="6132182at2759"/>
<evidence type="ECO:0000313" key="5">
    <source>
        <dbReference type="EMBL" id="KAF2708625.1"/>
    </source>
</evidence>
<organism evidence="5 6">
    <name type="scientific">Pleomassaria siparia CBS 279.74</name>
    <dbReference type="NCBI Taxonomy" id="1314801"/>
    <lineage>
        <taxon>Eukaryota</taxon>
        <taxon>Fungi</taxon>
        <taxon>Dikarya</taxon>
        <taxon>Ascomycota</taxon>
        <taxon>Pezizomycotina</taxon>
        <taxon>Dothideomycetes</taxon>
        <taxon>Pleosporomycetidae</taxon>
        <taxon>Pleosporales</taxon>
        <taxon>Pleomassariaceae</taxon>
        <taxon>Pleomassaria</taxon>
    </lineage>
</organism>
<dbReference type="GO" id="GO:0016491">
    <property type="term" value="F:oxidoreductase activity"/>
    <property type="evidence" value="ECO:0007669"/>
    <property type="project" value="InterPro"/>
</dbReference>
<accession>A0A6G1K7W6</accession>
<gene>
    <name evidence="5" type="ORF">K504DRAFT_467871</name>
</gene>
<dbReference type="InterPro" id="IPR008922">
    <property type="entry name" value="Di-copper_centre_dom_sf"/>
</dbReference>
<keyword evidence="6" id="KW-1185">Reference proteome</keyword>
<evidence type="ECO:0000259" key="3">
    <source>
        <dbReference type="PROSITE" id="PS00497"/>
    </source>
</evidence>
<dbReference type="Pfam" id="PF00264">
    <property type="entry name" value="Tyrosinase"/>
    <property type="match status" value="1"/>
</dbReference>
<dbReference type="AlphaFoldDB" id="A0A6G1K7W6"/>
<dbReference type="PROSITE" id="PS00498">
    <property type="entry name" value="TYROSINASE_2"/>
    <property type="match status" value="1"/>
</dbReference>
<feature type="domain" description="Tyrosinase copper-binding" evidence="3">
    <location>
        <begin position="149"/>
        <end position="166"/>
    </location>
</feature>
<dbReference type="SUPFAM" id="SSF48056">
    <property type="entry name" value="Di-copper centre-containing domain"/>
    <property type="match status" value="1"/>
</dbReference>
<dbReference type="Gene3D" id="1.10.1280.10">
    <property type="entry name" value="Di-copper center containing domain from catechol oxidase"/>
    <property type="match status" value="1"/>
</dbReference>
<keyword evidence="2" id="KW-0732">Signal</keyword>
<dbReference type="InterPro" id="IPR050316">
    <property type="entry name" value="Tyrosinase/Hemocyanin"/>
</dbReference>
<sequence length="425" mass="45712">MRFASHVVLCVVASTLSTALPAPQEEPSPTVTLADGATTTLPTAASTDIAVAIDQLEQLANFAQDEVNASLEDTTTGKRMQKRGTCNRKTLAVRREWGSLSPKERKAYTTAVLCLQSKQAKTPTSLVPGVRSRFDDWVSTHINQTMTIHYTGTFLAWHRYFTWHYEQALRNECGYTGYQPYWDWAKTAQTGLEKSPILDGSDTSMSGNGEFIPDAGNIVVGGDGLSEISFPAGSGGGCVTSGPFKNMTVNLGPVSESVPGGGTISNGDGLSYNPRCLKRDLTDFVNQRFANATGVVDLIVKPQDVETFQMTMQGVPGTGELGVHGGGHYSMGGDPGRDFFVSPGDPLFYLHHGAIDRTWWIWQTLDKKTRSGAEGISGTGTFLNNPASPNTTLDTIIDLGFSAGPAVTVRDLMSTTDGPLCYIYQ</sequence>
<protein>
    <submittedName>
        <fullName evidence="5">Di-copper centre-containing protein</fullName>
    </submittedName>
</protein>
<name>A0A6G1K7W6_9PLEO</name>
<dbReference type="PRINTS" id="PR00092">
    <property type="entry name" value="TYROSINASE"/>
</dbReference>
<dbReference type="PANTHER" id="PTHR11474">
    <property type="entry name" value="TYROSINASE FAMILY MEMBER"/>
    <property type="match status" value="1"/>
</dbReference>
<proteinExistence type="predicted"/>
<dbReference type="GO" id="GO:0046872">
    <property type="term" value="F:metal ion binding"/>
    <property type="evidence" value="ECO:0007669"/>
    <property type="project" value="UniProtKB-KW"/>
</dbReference>
<dbReference type="InterPro" id="IPR002227">
    <property type="entry name" value="Tyrosinase_Cu-bd"/>
</dbReference>